<feature type="compositionally biased region" description="Low complexity" evidence="1">
    <location>
        <begin position="173"/>
        <end position="182"/>
    </location>
</feature>
<feature type="transmembrane region" description="Helical" evidence="2">
    <location>
        <begin position="20"/>
        <end position="41"/>
    </location>
</feature>
<sequence>MLERDSARRAGGRISSPRLAWYCAAAAFTGILVGVVAWLAYDNHTTATTLQAQVERVDENTAPAAAPAPPPESAPLQLSEAPQAAVIVDQPQPQDRPANPPPLVMLPPDEASTARPPAPGAPPEAPKKAAPAAPQPAPAIKTPEKTDNADKTRTPEKTAKADKATRAEKAAKAENAAKAPRPADAPRRKATPGKAADSAVDSDVALISAIIAQSERHRSEREQAPPCTGAKCPAPAKR</sequence>
<proteinExistence type="predicted"/>
<evidence type="ECO:0000256" key="2">
    <source>
        <dbReference type="SAM" id="Phobius"/>
    </source>
</evidence>
<keyword evidence="2" id="KW-0472">Membrane</keyword>
<feature type="region of interest" description="Disordered" evidence="1">
    <location>
        <begin position="60"/>
        <end position="238"/>
    </location>
</feature>
<evidence type="ECO:0000313" key="4">
    <source>
        <dbReference type="Proteomes" id="UP001595665"/>
    </source>
</evidence>
<dbReference type="EMBL" id="JBHRVV010000001">
    <property type="protein sequence ID" value="MFC3457294.1"/>
    <property type="molecule type" value="Genomic_DNA"/>
</dbReference>
<dbReference type="RefSeq" id="WP_379733535.1">
    <property type="nucleotide sequence ID" value="NZ_JBHRVV010000001.1"/>
</dbReference>
<gene>
    <name evidence="3" type="ORF">ACFOPH_03380</name>
</gene>
<feature type="compositionally biased region" description="Low complexity" evidence="1">
    <location>
        <begin position="195"/>
        <end position="205"/>
    </location>
</feature>
<name>A0ABV7PDP8_9BURK</name>
<evidence type="ECO:0000256" key="1">
    <source>
        <dbReference type="SAM" id="MobiDB-lite"/>
    </source>
</evidence>
<accession>A0ABV7PDP8</accession>
<keyword evidence="2" id="KW-0812">Transmembrane</keyword>
<comment type="caution">
    <text evidence="3">The sequence shown here is derived from an EMBL/GenBank/DDBJ whole genome shotgun (WGS) entry which is preliminary data.</text>
</comment>
<feature type="compositionally biased region" description="Basic and acidic residues" evidence="1">
    <location>
        <begin position="214"/>
        <end position="223"/>
    </location>
</feature>
<reference evidence="4" key="1">
    <citation type="journal article" date="2019" name="Int. J. Syst. Evol. Microbiol.">
        <title>The Global Catalogue of Microorganisms (GCM) 10K type strain sequencing project: providing services to taxonomists for standard genome sequencing and annotation.</title>
        <authorList>
            <consortium name="The Broad Institute Genomics Platform"/>
            <consortium name="The Broad Institute Genome Sequencing Center for Infectious Disease"/>
            <person name="Wu L."/>
            <person name="Ma J."/>
        </authorList>
    </citation>
    <scope>NUCLEOTIDE SEQUENCE [LARGE SCALE GENOMIC DNA]</scope>
    <source>
        <strain evidence="4">CCM 7480</strain>
    </source>
</reference>
<protein>
    <submittedName>
        <fullName evidence="3">Uncharacterized protein</fullName>
    </submittedName>
</protein>
<evidence type="ECO:0000313" key="3">
    <source>
        <dbReference type="EMBL" id="MFC3457294.1"/>
    </source>
</evidence>
<dbReference type="Proteomes" id="UP001595665">
    <property type="component" value="Unassembled WGS sequence"/>
</dbReference>
<keyword evidence="4" id="KW-1185">Reference proteome</keyword>
<keyword evidence="2" id="KW-1133">Transmembrane helix</keyword>
<feature type="compositionally biased region" description="Basic and acidic residues" evidence="1">
    <location>
        <begin position="142"/>
        <end position="172"/>
    </location>
</feature>
<organism evidence="3 4">
    <name type="scientific">Massilia haematophila</name>
    <dbReference type="NCBI Taxonomy" id="457923"/>
    <lineage>
        <taxon>Bacteria</taxon>
        <taxon>Pseudomonadati</taxon>
        <taxon>Pseudomonadota</taxon>
        <taxon>Betaproteobacteria</taxon>
        <taxon>Burkholderiales</taxon>
        <taxon>Oxalobacteraceae</taxon>
        <taxon>Telluria group</taxon>
        <taxon>Massilia</taxon>
    </lineage>
</organism>